<keyword evidence="2" id="KW-1185">Reference proteome</keyword>
<reference evidence="1 2" key="1">
    <citation type="submission" date="2020-08" db="EMBL/GenBank/DDBJ databases">
        <title>Genomic Encyclopedia of Type Strains, Phase IV (KMG-IV): sequencing the most valuable type-strain genomes for metagenomic binning, comparative biology and taxonomic classification.</title>
        <authorList>
            <person name="Goeker M."/>
        </authorList>
    </citation>
    <scope>NUCLEOTIDE SEQUENCE [LARGE SCALE GENOMIC DNA]</scope>
    <source>
        <strain evidence="1 2">DSM 24625</strain>
    </source>
</reference>
<comment type="caution">
    <text evidence="1">The sequence shown here is derived from an EMBL/GenBank/DDBJ whole genome shotgun (WGS) entry which is preliminary data.</text>
</comment>
<dbReference type="RefSeq" id="WP_183220356.1">
    <property type="nucleotide sequence ID" value="NZ_CP123998.1"/>
</dbReference>
<organism evidence="1 2">
    <name type="scientific">Borreliella yangtzensis</name>
    <dbReference type="NCBI Taxonomy" id="683292"/>
    <lineage>
        <taxon>Bacteria</taxon>
        <taxon>Pseudomonadati</taxon>
        <taxon>Spirochaetota</taxon>
        <taxon>Spirochaetia</taxon>
        <taxon>Spirochaetales</taxon>
        <taxon>Borreliaceae</taxon>
        <taxon>Borreliella</taxon>
    </lineage>
</organism>
<name>A0ABR6P9X1_9SPIR</name>
<evidence type="ECO:0000313" key="2">
    <source>
        <dbReference type="Proteomes" id="UP000555838"/>
    </source>
</evidence>
<accession>A0ABR6P9X1</accession>
<evidence type="ECO:0000313" key="1">
    <source>
        <dbReference type="EMBL" id="MBB6043021.1"/>
    </source>
</evidence>
<proteinExistence type="predicted"/>
<protein>
    <submittedName>
        <fullName evidence="1">Uncharacterized protein</fullName>
    </submittedName>
</protein>
<gene>
    <name evidence="1" type="ORF">HNP68_000634</name>
</gene>
<dbReference type="Proteomes" id="UP000555838">
    <property type="component" value="Unassembled WGS sequence"/>
</dbReference>
<sequence length="121" mass="14196">MYFSLIVNKIDVEEMKIVEKNIIKLYDQGLLVSNNGGLKYHFNKINGIRSEMLTNSIRNAELAVLEFVKHSVSKLGKIKNANRKYFEFFSFDRSFGNQKLYPQKIIRMVATISYYLPFFII</sequence>
<dbReference type="EMBL" id="JACHFG010000002">
    <property type="protein sequence ID" value="MBB6043021.1"/>
    <property type="molecule type" value="Genomic_DNA"/>
</dbReference>